<dbReference type="AlphaFoldDB" id="A0A645BAG4"/>
<name>A0A645BAG4_9ZZZZ</name>
<reference evidence="1" key="1">
    <citation type="submission" date="2019-08" db="EMBL/GenBank/DDBJ databases">
        <authorList>
            <person name="Kucharzyk K."/>
            <person name="Murdoch R.W."/>
            <person name="Higgins S."/>
            <person name="Loffler F."/>
        </authorList>
    </citation>
    <scope>NUCLEOTIDE SEQUENCE</scope>
</reference>
<evidence type="ECO:0000313" key="1">
    <source>
        <dbReference type="EMBL" id="MPM62312.1"/>
    </source>
</evidence>
<dbReference type="EMBL" id="VSSQ01018803">
    <property type="protein sequence ID" value="MPM62312.1"/>
    <property type="molecule type" value="Genomic_DNA"/>
</dbReference>
<comment type="caution">
    <text evidence="1">The sequence shown here is derived from an EMBL/GenBank/DDBJ whole genome shotgun (WGS) entry which is preliminary data.</text>
</comment>
<organism evidence="1">
    <name type="scientific">bioreactor metagenome</name>
    <dbReference type="NCBI Taxonomy" id="1076179"/>
    <lineage>
        <taxon>unclassified sequences</taxon>
        <taxon>metagenomes</taxon>
        <taxon>ecological metagenomes</taxon>
    </lineage>
</organism>
<protein>
    <submittedName>
        <fullName evidence="1">Uncharacterized protein</fullName>
    </submittedName>
</protein>
<proteinExistence type="predicted"/>
<accession>A0A645BAG4</accession>
<sequence>MRGFFEKKPGKKLNSKSSKLKFSGILKGSFLKSLLSGVWGGARKNLRRGIYCESGVIPKEQFSNSQIKIFWDS</sequence>
<gene>
    <name evidence="1" type="ORF">SDC9_109178</name>
</gene>